<feature type="region of interest" description="Disordered" evidence="1">
    <location>
        <begin position="511"/>
        <end position="532"/>
    </location>
</feature>
<name>A0A9P6SSL3_9FUNG</name>
<feature type="compositionally biased region" description="Basic and acidic residues" evidence="1">
    <location>
        <begin position="517"/>
        <end position="532"/>
    </location>
</feature>
<dbReference type="EMBL" id="JAAAHW010001048">
    <property type="protein sequence ID" value="KAF9997142.1"/>
    <property type="molecule type" value="Genomic_DNA"/>
</dbReference>
<keyword evidence="3" id="KW-1185">Reference proteome</keyword>
<dbReference type="AlphaFoldDB" id="A0A9P6SSL3"/>
<dbReference type="OrthoDB" id="2446643at2759"/>
<sequence length="532" mass="59940">MEFTRTVALCSEAARESRRVNVTRCVKENRAALYKPKGILKANSFGPSNDSAKVSSQLEKLLSTPMTAQERGEGSTTTTKRLRRNVSTRAYSVGTQNDEEAVELNEEAMELNEDLMVGLGGSSALADLTNTASSRKRLNDDSLVSEEMKSALNKGTTKVSKERVESVEIKPLKRTRSSRRDKENVEDLDLSPWFDDDGHQVLILSYDIPLRLLFEIAVTFINRFWGNPLQHVVEGQVVIEPDTPEPLRNLQWNDMKYLCRVTTFSKIKKAPGGSVSFSHLDGTVSIYSPQQFLGRHDGVDSIVLDANEGNENAARIMTAWNWLIENNPLYDDFHHGDREVEYGEIIQDEEQIVAENFHGRNIFTTSVLHGLDAGPRAADFNLENVNIALEQREGVVGVIGAGAQGAEGPAEVNDSLTSFKDVNLLPKLFPELYPYGTNSFALWHHHRNVIAEDNVQDPGELEGTPGSECSVKKYTKYRLLHFDRRFAKNKRFITFMYDWITKNATFGYRMRSTTTTRGRDGQRTRQRDVLAR</sequence>
<evidence type="ECO:0000313" key="2">
    <source>
        <dbReference type="EMBL" id="KAF9997142.1"/>
    </source>
</evidence>
<gene>
    <name evidence="2" type="ORF">BGZ65_007273</name>
</gene>
<evidence type="ECO:0000256" key="1">
    <source>
        <dbReference type="SAM" id="MobiDB-lite"/>
    </source>
</evidence>
<organism evidence="2 3">
    <name type="scientific">Modicella reniformis</name>
    <dbReference type="NCBI Taxonomy" id="1440133"/>
    <lineage>
        <taxon>Eukaryota</taxon>
        <taxon>Fungi</taxon>
        <taxon>Fungi incertae sedis</taxon>
        <taxon>Mucoromycota</taxon>
        <taxon>Mortierellomycotina</taxon>
        <taxon>Mortierellomycetes</taxon>
        <taxon>Mortierellales</taxon>
        <taxon>Mortierellaceae</taxon>
        <taxon>Modicella</taxon>
    </lineage>
</organism>
<dbReference type="Proteomes" id="UP000749646">
    <property type="component" value="Unassembled WGS sequence"/>
</dbReference>
<accession>A0A9P6SSL3</accession>
<reference evidence="2" key="1">
    <citation type="journal article" date="2020" name="Fungal Divers.">
        <title>Resolving the Mortierellaceae phylogeny through synthesis of multi-gene phylogenetics and phylogenomics.</title>
        <authorList>
            <person name="Vandepol N."/>
            <person name="Liber J."/>
            <person name="Desiro A."/>
            <person name="Na H."/>
            <person name="Kennedy M."/>
            <person name="Barry K."/>
            <person name="Grigoriev I.V."/>
            <person name="Miller A.N."/>
            <person name="O'Donnell K."/>
            <person name="Stajich J.E."/>
            <person name="Bonito G."/>
        </authorList>
    </citation>
    <scope>NUCLEOTIDE SEQUENCE</scope>
    <source>
        <strain evidence="2">MES-2147</strain>
    </source>
</reference>
<proteinExistence type="predicted"/>
<protein>
    <submittedName>
        <fullName evidence="2">Uncharacterized protein</fullName>
    </submittedName>
</protein>
<feature type="non-terminal residue" evidence="2">
    <location>
        <position position="532"/>
    </location>
</feature>
<evidence type="ECO:0000313" key="3">
    <source>
        <dbReference type="Proteomes" id="UP000749646"/>
    </source>
</evidence>
<comment type="caution">
    <text evidence="2">The sequence shown here is derived from an EMBL/GenBank/DDBJ whole genome shotgun (WGS) entry which is preliminary data.</text>
</comment>